<feature type="domain" description="YAG7-like dimerisation" evidence="3">
    <location>
        <begin position="175"/>
        <end position="258"/>
    </location>
</feature>
<keyword evidence="1" id="KW-0175">Coiled coil</keyword>
<feature type="compositionally biased region" description="Polar residues" evidence="2">
    <location>
        <begin position="25"/>
        <end position="49"/>
    </location>
</feature>
<proteinExistence type="predicted"/>
<feature type="compositionally biased region" description="Basic and acidic residues" evidence="2">
    <location>
        <begin position="418"/>
        <end position="443"/>
    </location>
</feature>
<feature type="region of interest" description="Disordered" evidence="2">
    <location>
        <begin position="1"/>
        <end position="57"/>
    </location>
</feature>
<feature type="compositionally biased region" description="Polar residues" evidence="2">
    <location>
        <begin position="335"/>
        <end position="344"/>
    </location>
</feature>
<comment type="caution">
    <text evidence="4">The sequence shown here is derived from an EMBL/GenBank/DDBJ whole genome shotgun (WGS) entry which is preliminary data.</text>
</comment>
<sequence>MSASPATNNSTAQTESKSAKKKQATSEASQSVDGTTPTPSNPDTESKPATNGVADDDFDEATFFRDLQKSLRNATKKLNATAKVDSIIAENPGKSLDDLVAEKKINVDQKAQALKKPTLQANVAQLEEQLAQYKKFAAHYEKRLAKQKADLENAHKEELEAVREKVAAELKESHQKNIREQLLALSKFLRAAAAMRRIGDETAPESRAFEGVLFQVYGGTYEAVDSMLKLINGAEEKVPAVEGDILDVTYAQVKQTSEQYAPAPPEGTWTQSQEAPAAESAPASDPTVANAGLTELQDTSTTAQTNGVAPSGTTQPEVTTAPSQTSVGDAANAAAETNSGTASANADEWTEVPRDPAETETGVQATPAAGQPTTTWAEDGSSTQATAANNEGNDGFEQVVHHQRQNSIRGRGGARGRGRGDSFRGRGRGDFRGRGRGRGDFRGGRGRGGFAGQQANRAEAVASQG</sequence>
<evidence type="ECO:0000313" key="4">
    <source>
        <dbReference type="EMBL" id="KKA16764.1"/>
    </source>
</evidence>
<organism evidence="4 5">
    <name type="scientific">Rasamsonia emersonii (strain ATCC 16479 / CBS 393.64 / IMI 116815)</name>
    <dbReference type="NCBI Taxonomy" id="1408163"/>
    <lineage>
        <taxon>Eukaryota</taxon>
        <taxon>Fungi</taxon>
        <taxon>Dikarya</taxon>
        <taxon>Ascomycota</taxon>
        <taxon>Pezizomycotina</taxon>
        <taxon>Eurotiomycetes</taxon>
        <taxon>Eurotiomycetidae</taxon>
        <taxon>Eurotiales</taxon>
        <taxon>Trichocomaceae</taxon>
        <taxon>Rasamsonia</taxon>
    </lineage>
</organism>
<evidence type="ECO:0000256" key="2">
    <source>
        <dbReference type="SAM" id="MobiDB-lite"/>
    </source>
</evidence>
<evidence type="ECO:0000313" key="5">
    <source>
        <dbReference type="Proteomes" id="UP000053958"/>
    </source>
</evidence>
<feature type="compositionally biased region" description="Polar residues" evidence="2">
    <location>
        <begin position="380"/>
        <end position="392"/>
    </location>
</feature>
<name>A0A0F4YF37_RASE3</name>
<dbReference type="EMBL" id="LASV01000734">
    <property type="protein sequence ID" value="KKA16764.1"/>
    <property type="molecule type" value="Genomic_DNA"/>
</dbReference>
<dbReference type="Proteomes" id="UP000053958">
    <property type="component" value="Unassembled WGS sequence"/>
</dbReference>
<feature type="compositionally biased region" description="Low complexity" evidence="2">
    <location>
        <begin position="271"/>
        <end position="284"/>
    </location>
</feature>
<evidence type="ECO:0000256" key="1">
    <source>
        <dbReference type="SAM" id="Coils"/>
    </source>
</evidence>
<dbReference type="STRING" id="1408163.A0A0F4YF37"/>
<dbReference type="RefSeq" id="XP_013323376.1">
    <property type="nucleotide sequence ID" value="XM_013467922.1"/>
</dbReference>
<feature type="compositionally biased region" description="Low complexity" evidence="2">
    <location>
        <begin position="364"/>
        <end position="377"/>
    </location>
</feature>
<feature type="coiled-coil region" evidence="1">
    <location>
        <begin position="116"/>
        <end position="176"/>
    </location>
</feature>
<reference evidence="4 5" key="1">
    <citation type="submission" date="2015-04" db="EMBL/GenBank/DDBJ databases">
        <authorList>
            <person name="Heijne W.H."/>
            <person name="Fedorova N.D."/>
            <person name="Nierman W.C."/>
            <person name="Vollebregt A.W."/>
            <person name="Zhao Z."/>
            <person name="Wu L."/>
            <person name="Kumar M."/>
            <person name="Stam H."/>
            <person name="van den Berg M.A."/>
            <person name="Pel H.J."/>
        </authorList>
    </citation>
    <scope>NUCLEOTIDE SEQUENCE [LARGE SCALE GENOMIC DNA]</scope>
    <source>
        <strain evidence="4 5">CBS 393.64</strain>
    </source>
</reference>
<dbReference type="Pfam" id="PF26434">
    <property type="entry name" value="YAG7_C"/>
    <property type="match status" value="1"/>
</dbReference>
<protein>
    <recommendedName>
        <fullName evidence="3">YAG7-like dimerisation domain-containing protein</fullName>
    </recommendedName>
</protein>
<feature type="region of interest" description="Disordered" evidence="2">
    <location>
        <begin position="257"/>
        <end position="465"/>
    </location>
</feature>
<feature type="compositionally biased region" description="Polar residues" evidence="2">
    <location>
        <begin position="1"/>
        <end position="16"/>
    </location>
</feature>
<gene>
    <name evidence="4" type="ORF">T310_9584</name>
</gene>
<evidence type="ECO:0000259" key="3">
    <source>
        <dbReference type="Pfam" id="PF26434"/>
    </source>
</evidence>
<dbReference type="OrthoDB" id="5399559at2759"/>
<dbReference type="AlphaFoldDB" id="A0A0F4YF37"/>
<feature type="compositionally biased region" description="Polar residues" evidence="2">
    <location>
        <begin position="296"/>
        <end position="327"/>
    </location>
</feature>
<keyword evidence="5" id="KW-1185">Reference proteome</keyword>
<dbReference type="InterPro" id="IPR058602">
    <property type="entry name" value="YAG7_dimerisation_dom"/>
</dbReference>
<accession>A0A0F4YF37</accession>
<dbReference type="GeneID" id="25321516"/>